<dbReference type="GO" id="GO:0016887">
    <property type="term" value="F:ATP hydrolysis activity"/>
    <property type="evidence" value="ECO:0007669"/>
    <property type="project" value="InterPro"/>
</dbReference>
<dbReference type="CDD" id="cd00267">
    <property type="entry name" value="ABC_ATPase"/>
    <property type="match status" value="1"/>
</dbReference>
<dbReference type="GO" id="GO:0005524">
    <property type="term" value="F:ATP binding"/>
    <property type="evidence" value="ECO:0007669"/>
    <property type="project" value="InterPro"/>
</dbReference>
<dbReference type="SUPFAM" id="SSF52540">
    <property type="entry name" value="P-loop containing nucleoside triphosphate hydrolases"/>
    <property type="match status" value="1"/>
</dbReference>
<dbReference type="EMBL" id="WVHT01000006">
    <property type="protein sequence ID" value="MXV51974.1"/>
    <property type="molecule type" value="Genomic_DNA"/>
</dbReference>
<evidence type="ECO:0000259" key="1">
    <source>
        <dbReference type="Pfam" id="PF13175"/>
    </source>
</evidence>
<dbReference type="Gene3D" id="3.40.50.300">
    <property type="entry name" value="P-loop containing nucleotide triphosphate hydrolases"/>
    <property type="match status" value="1"/>
</dbReference>
<evidence type="ECO:0000313" key="2">
    <source>
        <dbReference type="EMBL" id="MXV51974.1"/>
    </source>
</evidence>
<organism evidence="2 3">
    <name type="scientific">Hufsiella arboris</name>
    <dbReference type="NCBI Taxonomy" id="2695275"/>
    <lineage>
        <taxon>Bacteria</taxon>
        <taxon>Pseudomonadati</taxon>
        <taxon>Bacteroidota</taxon>
        <taxon>Sphingobacteriia</taxon>
        <taxon>Sphingobacteriales</taxon>
        <taxon>Sphingobacteriaceae</taxon>
        <taxon>Hufsiella</taxon>
    </lineage>
</organism>
<dbReference type="Proteomes" id="UP000466586">
    <property type="component" value="Unassembled WGS sequence"/>
</dbReference>
<reference evidence="2 3" key="1">
    <citation type="submission" date="2019-11" db="EMBL/GenBank/DDBJ databases">
        <title>Pedobacter sp. HMF7647 Genome sequencing and assembly.</title>
        <authorList>
            <person name="Kang H."/>
            <person name="Kim H."/>
            <person name="Joh K."/>
        </authorList>
    </citation>
    <scope>NUCLEOTIDE SEQUENCE [LARGE SCALE GENOMIC DNA]</scope>
    <source>
        <strain evidence="2 3">HMF7647</strain>
    </source>
</reference>
<dbReference type="PANTHER" id="PTHR43581:SF4">
    <property type="entry name" value="ATP_GTP PHOSPHATASE"/>
    <property type="match status" value="1"/>
</dbReference>
<dbReference type="PANTHER" id="PTHR43581">
    <property type="entry name" value="ATP/GTP PHOSPHATASE"/>
    <property type="match status" value="1"/>
</dbReference>
<comment type="caution">
    <text evidence="2">The sequence shown here is derived from an EMBL/GenBank/DDBJ whole genome shotgun (WGS) entry which is preliminary data.</text>
</comment>
<sequence>MRIDKVHIVTRFKNLEDFKIDIAEAAMETVLLGLNATGKSNFLEALVIIFRDLDLNFNYNRKQTPPFHFYIKYECRGRNIEVTYKGRYQFKVNDIIVTTEFTKSVEQYLPKHVFIYYSGISDRLRDLYIPHQKLYYEQIIKEGARLSQFDSIRRIFLVQNIHANFALIAFFLFPDQSQETLEFLKQELNITEFGSALFMLKQPVWGKGKTSQDKFWGAKGLVRKLLDDLLKYSFAPIEDKARISVSYKQAETQNRLYLYIKDLADFKKLVESNYKNKIELFNALESIYISDLLHDVKIKVGKKYVDEELAMSELSEGEKQLLTVLGLLKFTKDEESLILLDEPDTHLNPMWKWKYLDYLDKVVKRQASTQIIFCSHDPLVIGNLKRNQVQIFKKDATGKTEASNPFVSPREMSVSKILTSELFGIPSLMSKKLEDLLNEKRYLQAKLTRGGLEESDRRIFDRLTSYFNRIGFNDETVDSRYNRFLQLTSEKEEFVNRKYSKDEEENLDKIAAEVLDEILKEEEANKK</sequence>
<dbReference type="InterPro" id="IPR027417">
    <property type="entry name" value="P-loop_NTPase"/>
</dbReference>
<evidence type="ECO:0000313" key="3">
    <source>
        <dbReference type="Proteomes" id="UP000466586"/>
    </source>
</evidence>
<gene>
    <name evidence="2" type="ORF">GS399_13410</name>
</gene>
<dbReference type="InterPro" id="IPR041685">
    <property type="entry name" value="AAA_GajA/Old/RecF-like"/>
</dbReference>
<accession>A0A7K1YBK7</accession>
<name>A0A7K1YBK7_9SPHI</name>
<protein>
    <submittedName>
        <fullName evidence="2">AAA family ATPase</fullName>
    </submittedName>
</protein>
<dbReference type="InterPro" id="IPR051396">
    <property type="entry name" value="Bact_Antivir_Def_Nuclease"/>
</dbReference>
<proteinExistence type="predicted"/>
<dbReference type="Pfam" id="PF13175">
    <property type="entry name" value="AAA_15"/>
    <property type="match status" value="1"/>
</dbReference>
<feature type="domain" description="Endonuclease GajA/Old nuclease/RecF-like AAA" evidence="1">
    <location>
        <begin position="1"/>
        <end position="379"/>
    </location>
</feature>
<keyword evidence="3" id="KW-1185">Reference proteome</keyword>
<dbReference type="AlphaFoldDB" id="A0A7K1YBK7"/>
<dbReference type="RefSeq" id="WP_160845159.1">
    <property type="nucleotide sequence ID" value="NZ_WVHT01000006.1"/>
</dbReference>